<evidence type="ECO:0000256" key="1">
    <source>
        <dbReference type="SAM" id="MobiDB-lite"/>
    </source>
</evidence>
<feature type="region of interest" description="Disordered" evidence="1">
    <location>
        <begin position="71"/>
        <end position="123"/>
    </location>
</feature>
<comment type="caution">
    <text evidence="3">The sequence shown here is derived from an EMBL/GenBank/DDBJ whole genome shotgun (WGS) entry which is preliminary data.</text>
</comment>
<feature type="compositionally biased region" description="Basic and acidic residues" evidence="1">
    <location>
        <begin position="95"/>
        <end position="110"/>
    </location>
</feature>
<gene>
    <name evidence="3" type="ORF">B7P43_G02741</name>
</gene>
<feature type="domain" description="ESF1 RRM" evidence="2">
    <location>
        <begin position="245"/>
        <end position="312"/>
    </location>
</feature>
<dbReference type="InParanoid" id="A0A2J7PKZ9"/>
<dbReference type="Proteomes" id="UP000235965">
    <property type="component" value="Unassembled WGS sequence"/>
</dbReference>
<name>A0A2J7PKZ9_9NEOP</name>
<dbReference type="STRING" id="105785.A0A2J7PKZ9"/>
<dbReference type="GO" id="GO:0006364">
    <property type="term" value="P:rRNA processing"/>
    <property type="evidence" value="ECO:0007669"/>
    <property type="project" value="InterPro"/>
</dbReference>
<evidence type="ECO:0000313" key="4">
    <source>
        <dbReference type="Proteomes" id="UP000235965"/>
    </source>
</evidence>
<keyword evidence="4" id="KW-1185">Reference proteome</keyword>
<dbReference type="Pfam" id="PF25121">
    <property type="entry name" value="RRM_ESF1"/>
    <property type="match status" value="1"/>
</dbReference>
<feature type="compositionally biased region" description="Acidic residues" evidence="1">
    <location>
        <begin position="212"/>
        <end position="226"/>
    </location>
</feature>
<protein>
    <recommendedName>
        <fullName evidence="2">ESF1 RRM domain-containing protein</fullName>
    </recommendedName>
</protein>
<accession>A0A2J7PKZ9</accession>
<dbReference type="InterPro" id="IPR056750">
    <property type="entry name" value="RRM_ESF1"/>
</dbReference>
<reference evidence="3 4" key="1">
    <citation type="submission" date="2017-12" db="EMBL/GenBank/DDBJ databases">
        <title>Hemimetabolous genomes reveal molecular basis of termite eusociality.</title>
        <authorList>
            <person name="Harrison M.C."/>
            <person name="Jongepier E."/>
            <person name="Robertson H.M."/>
            <person name="Arning N."/>
            <person name="Bitard-Feildel T."/>
            <person name="Chao H."/>
            <person name="Childers C.P."/>
            <person name="Dinh H."/>
            <person name="Doddapaneni H."/>
            <person name="Dugan S."/>
            <person name="Gowin J."/>
            <person name="Greiner C."/>
            <person name="Han Y."/>
            <person name="Hu H."/>
            <person name="Hughes D.S.T."/>
            <person name="Huylmans A.-K."/>
            <person name="Kemena C."/>
            <person name="Kremer L.P.M."/>
            <person name="Lee S.L."/>
            <person name="Lopez-Ezquerra A."/>
            <person name="Mallet L."/>
            <person name="Monroy-Kuhn J.M."/>
            <person name="Moser A."/>
            <person name="Murali S.C."/>
            <person name="Muzny D.M."/>
            <person name="Otani S."/>
            <person name="Piulachs M.-D."/>
            <person name="Poelchau M."/>
            <person name="Qu J."/>
            <person name="Schaub F."/>
            <person name="Wada-Katsumata A."/>
            <person name="Worley K.C."/>
            <person name="Xie Q."/>
            <person name="Ylla G."/>
            <person name="Poulsen M."/>
            <person name="Gibbs R.A."/>
            <person name="Schal C."/>
            <person name="Richards S."/>
            <person name="Belles X."/>
            <person name="Korb J."/>
            <person name="Bornberg-Bauer E."/>
        </authorList>
    </citation>
    <scope>NUCLEOTIDE SEQUENCE [LARGE SCALE GENOMIC DNA]</scope>
    <source>
        <tissue evidence="3">Whole body</tissue>
    </source>
</reference>
<evidence type="ECO:0000259" key="2">
    <source>
        <dbReference type="Pfam" id="PF25121"/>
    </source>
</evidence>
<dbReference type="PANTHER" id="PTHR12202:SF0">
    <property type="entry name" value="ESF1 HOMOLOG"/>
    <property type="match status" value="1"/>
</dbReference>
<evidence type="ECO:0000313" key="3">
    <source>
        <dbReference type="EMBL" id="PNF17008.1"/>
    </source>
</evidence>
<sequence>MEEILKDSRFSHVARDPRFKRISRHEKKIKIDKRFQSMFSDERFKLNYTVDKRGRPIAHTSNEDLKRYYALSSDEDRDSEYESTSGNSSDTSTEINKDFKYTETKSKPDEPGGSGSAADSVDKIKISDKKDEIRIEKHNINFEGLNNNLIGEKKGQQKWKCGLELNPNNEVSSNVDDINEEKEILADSVKKKLRDLTVDYARGEGVLFSDSSSDEESSESGSEVEELDHGWGELDHDAERTNEVTNRLAVCHMDWDRIRASDLMVLFSSFLPQGGLIHSITIYPSEFGLKRMKEEEIRGPLELVGDGSSVQDGKVEEDEE</sequence>
<feature type="non-terminal residue" evidence="3">
    <location>
        <position position="320"/>
    </location>
</feature>
<dbReference type="AlphaFoldDB" id="A0A2J7PKZ9"/>
<dbReference type="PANTHER" id="PTHR12202">
    <property type="entry name" value="ESF1 HOMOLOG"/>
    <property type="match status" value="1"/>
</dbReference>
<dbReference type="EMBL" id="NEVH01024529">
    <property type="protein sequence ID" value="PNF17009.1"/>
    <property type="molecule type" value="Genomic_DNA"/>
</dbReference>
<dbReference type="GO" id="GO:0003723">
    <property type="term" value="F:RNA binding"/>
    <property type="evidence" value="ECO:0007669"/>
    <property type="project" value="TreeGrafter"/>
</dbReference>
<dbReference type="EMBL" id="NEVH01024529">
    <property type="protein sequence ID" value="PNF17008.1"/>
    <property type="molecule type" value="Genomic_DNA"/>
</dbReference>
<organism evidence="3 4">
    <name type="scientific">Cryptotermes secundus</name>
    <dbReference type="NCBI Taxonomy" id="105785"/>
    <lineage>
        <taxon>Eukaryota</taxon>
        <taxon>Metazoa</taxon>
        <taxon>Ecdysozoa</taxon>
        <taxon>Arthropoda</taxon>
        <taxon>Hexapoda</taxon>
        <taxon>Insecta</taxon>
        <taxon>Pterygota</taxon>
        <taxon>Neoptera</taxon>
        <taxon>Polyneoptera</taxon>
        <taxon>Dictyoptera</taxon>
        <taxon>Blattodea</taxon>
        <taxon>Blattoidea</taxon>
        <taxon>Termitoidae</taxon>
        <taxon>Kalotermitidae</taxon>
        <taxon>Cryptotermitinae</taxon>
        <taxon>Cryptotermes</taxon>
    </lineage>
</organism>
<dbReference type="OrthoDB" id="431825at2759"/>
<dbReference type="InterPro" id="IPR039754">
    <property type="entry name" value="Esf1"/>
</dbReference>
<dbReference type="EMBL" id="NEVH01024529">
    <property type="protein sequence ID" value="PNF17007.1"/>
    <property type="molecule type" value="Genomic_DNA"/>
</dbReference>
<feature type="region of interest" description="Disordered" evidence="1">
    <location>
        <begin position="300"/>
        <end position="320"/>
    </location>
</feature>
<feature type="region of interest" description="Disordered" evidence="1">
    <location>
        <begin position="208"/>
        <end position="228"/>
    </location>
</feature>
<proteinExistence type="predicted"/>